<dbReference type="GO" id="GO:0015288">
    <property type="term" value="F:porin activity"/>
    <property type="evidence" value="ECO:0007669"/>
    <property type="project" value="TreeGrafter"/>
</dbReference>
<dbReference type="EMBL" id="JAELVQ010000001">
    <property type="protein sequence ID" value="MBJ6366714.1"/>
    <property type="molecule type" value="Genomic_DNA"/>
</dbReference>
<dbReference type="Pfam" id="PF02321">
    <property type="entry name" value="OEP"/>
    <property type="match status" value="2"/>
</dbReference>
<dbReference type="InterPro" id="IPR003423">
    <property type="entry name" value="OMP_efflux"/>
</dbReference>
<dbReference type="PANTHER" id="PTHR30026:SF20">
    <property type="entry name" value="OUTER MEMBRANE PROTEIN TOLC"/>
    <property type="match status" value="1"/>
</dbReference>
<keyword evidence="7" id="KW-0998">Cell outer membrane</keyword>
<dbReference type="SUPFAM" id="SSF56954">
    <property type="entry name" value="Outer membrane efflux proteins (OEP)"/>
    <property type="match status" value="1"/>
</dbReference>
<keyword evidence="3" id="KW-0813">Transport</keyword>
<evidence type="ECO:0000256" key="4">
    <source>
        <dbReference type="ARBA" id="ARBA00022452"/>
    </source>
</evidence>
<comment type="similarity">
    <text evidence="2">Belongs to the outer membrane factor (OMF) (TC 1.B.17) family.</text>
</comment>
<evidence type="ECO:0000256" key="5">
    <source>
        <dbReference type="ARBA" id="ARBA00022692"/>
    </source>
</evidence>
<dbReference type="GO" id="GO:0009279">
    <property type="term" value="C:cell outer membrane"/>
    <property type="evidence" value="ECO:0007669"/>
    <property type="project" value="UniProtKB-SubCell"/>
</dbReference>
<organism evidence="8 9">
    <name type="scientific">Snuella sedimenti</name>
    <dbReference type="NCBI Taxonomy" id="2798802"/>
    <lineage>
        <taxon>Bacteria</taxon>
        <taxon>Pseudomonadati</taxon>
        <taxon>Bacteroidota</taxon>
        <taxon>Flavobacteriia</taxon>
        <taxon>Flavobacteriales</taxon>
        <taxon>Flavobacteriaceae</taxon>
        <taxon>Snuella</taxon>
    </lineage>
</organism>
<dbReference type="GO" id="GO:0015562">
    <property type="term" value="F:efflux transmembrane transporter activity"/>
    <property type="evidence" value="ECO:0007669"/>
    <property type="project" value="InterPro"/>
</dbReference>
<keyword evidence="6" id="KW-0472">Membrane</keyword>
<accession>A0A8J7LLT9</accession>
<evidence type="ECO:0000256" key="2">
    <source>
        <dbReference type="ARBA" id="ARBA00007613"/>
    </source>
</evidence>
<evidence type="ECO:0000256" key="7">
    <source>
        <dbReference type="ARBA" id="ARBA00023237"/>
    </source>
</evidence>
<dbReference type="GO" id="GO:1990281">
    <property type="term" value="C:efflux pump complex"/>
    <property type="evidence" value="ECO:0007669"/>
    <property type="project" value="TreeGrafter"/>
</dbReference>
<comment type="subcellular location">
    <subcellularLocation>
        <location evidence="1">Cell outer membrane</location>
    </subcellularLocation>
</comment>
<dbReference type="InterPro" id="IPR051906">
    <property type="entry name" value="TolC-like"/>
</dbReference>
<name>A0A8J7LLT9_9FLAO</name>
<dbReference type="Gene3D" id="1.20.1600.10">
    <property type="entry name" value="Outer membrane efflux proteins (OEP)"/>
    <property type="match status" value="1"/>
</dbReference>
<dbReference type="AlphaFoldDB" id="A0A8J7LLT9"/>
<evidence type="ECO:0000256" key="1">
    <source>
        <dbReference type="ARBA" id="ARBA00004442"/>
    </source>
</evidence>
<evidence type="ECO:0000313" key="9">
    <source>
        <dbReference type="Proteomes" id="UP000610931"/>
    </source>
</evidence>
<dbReference type="PANTHER" id="PTHR30026">
    <property type="entry name" value="OUTER MEMBRANE PROTEIN TOLC"/>
    <property type="match status" value="1"/>
</dbReference>
<comment type="caution">
    <text evidence="8">The sequence shown here is derived from an EMBL/GenBank/DDBJ whole genome shotgun (WGS) entry which is preliminary data.</text>
</comment>
<protein>
    <submittedName>
        <fullName evidence="8">TolC family protein</fullName>
    </submittedName>
</protein>
<gene>
    <name evidence="8" type="ORF">JF259_01305</name>
</gene>
<reference evidence="8" key="1">
    <citation type="submission" date="2020-12" db="EMBL/GenBank/DDBJ databases">
        <title>Snuella sp. nov., isolated from sediment in Incheon.</title>
        <authorList>
            <person name="Kim W."/>
        </authorList>
    </citation>
    <scope>NUCLEOTIDE SEQUENCE</scope>
    <source>
        <strain evidence="8">CAU 1569</strain>
    </source>
</reference>
<dbReference type="Proteomes" id="UP000610931">
    <property type="component" value="Unassembled WGS sequence"/>
</dbReference>
<sequence>MFSQENTQSFSLKEAINYALDNNRTIKNADLNILAAKKQVWETTARGLPQVNGAVDYSINIKTPFDIEMFPEDSPFRFMFPKHNLTPSVTLNQLLFDGGYIVGLQSNKVFLEISQNAKDKTVNEIETNVVSAYNNALLTKESIAITKNNIKVLADNLKETQKIFENGLTEEEDVEQLQLTLSSLENNLRSLETLHELSKGYLKILLGINQTETIELKDTLESLILENISLNLISDSHEVSNNIDYKIAVNDVESKRLEYKLEKSEQLPKLNAFVSSNYLGYSNSASTYFNREQDWLFTTIGGFKLTVPIFSSFGGKAKRERAKIQWDIAKNNLVDTENQLSIEFRNAKNEYQLAIDTYGNKQKNLALAEKIEKKNIIKYREGIASSFDLRQAQIQLYTSQQEYLQAIIDVINKKATLKNLLNIPN</sequence>
<keyword evidence="5" id="KW-0812">Transmembrane</keyword>
<keyword evidence="9" id="KW-1185">Reference proteome</keyword>
<evidence type="ECO:0000256" key="6">
    <source>
        <dbReference type="ARBA" id="ARBA00023136"/>
    </source>
</evidence>
<keyword evidence="4" id="KW-1134">Transmembrane beta strand</keyword>
<evidence type="ECO:0000313" key="8">
    <source>
        <dbReference type="EMBL" id="MBJ6366714.1"/>
    </source>
</evidence>
<evidence type="ECO:0000256" key="3">
    <source>
        <dbReference type="ARBA" id="ARBA00022448"/>
    </source>
</evidence>
<proteinExistence type="inferred from homology"/>